<sequence length="317" mass="31279">MKTKTSSFTRVGALAAAASIAFVGLSVSPALAAPVTVISADAATSDAAVVELMALFGGTVTVNYPAGAGLTVEVESRIPGSDATTFTSAVIAADGTASVAAFAGPVSVVIGSTSIPDNFAEINAGSLIVNRGAVTALNNVDFAAGTAVAATGAAVIPTNGDELVNSGLEVVTDYNFTPASYLEGEAFTINVTDLIGLDGKSYEGETVTTYAFSDRTDLGAQVVSGNAFSVNVPASLTTGSHSVVSFDQFGLPVVWINMNGGYAAPEAPAPAVPGSNTGATNTGGLAETGGMETIALLLSALGAAAAGATLMVRSRRA</sequence>
<name>A0A7X5R373_9MICO</name>
<protein>
    <recommendedName>
        <fullName evidence="5">LPXTG cell wall anchor domain-containing protein</fullName>
    </recommendedName>
</protein>
<gene>
    <name evidence="3" type="ORF">FHX76_002735</name>
</gene>
<dbReference type="Proteomes" id="UP000541033">
    <property type="component" value="Unassembled WGS sequence"/>
</dbReference>
<evidence type="ECO:0000256" key="1">
    <source>
        <dbReference type="SAM" id="Phobius"/>
    </source>
</evidence>
<proteinExistence type="predicted"/>
<feature type="signal peptide" evidence="2">
    <location>
        <begin position="1"/>
        <end position="32"/>
    </location>
</feature>
<keyword evidence="1" id="KW-0472">Membrane</keyword>
<dbReference type="AlphaFoldDB" id="A0A7X5R373"/>
<dbReference type="RefSeq" id="WP_167151421.1">
    <property type="nucleotide sequence ID" value="NZ_JAAMOX010000002.1"/>
</dbReference>
<organism evidence="3 4">
    <name type="scientific">Lysinibacter cavernae</name>
    <dbReference type="NCBI Taxonomy" id="1640652"/>
    <lineage>
        <taxon>Bacteria</taxon>
        <taxon>Bacillati</taxon>
        <taxon>Actinomycetota</taxon>
        <taxon>Actinomycetes</taxon>
        <taxon>Micrococcales</taxon>
        <taxon>Microbacteriaceae</taxon>
        <taxon>Lysinibacter</taxon>
    </lineage>
</organism>
<keyword evidence="1" id="KW-1133">Transmembrane helix</keyword>
<evidence type="ECO:0008006" key="5">
    <source>
        <dbReference type="Google" id="ProtNLM"/>
    </source>
</evidence>
<keyword evidence="1" id="KW-0812">Transmembrane</keyword>
<dbReference type="EMBL" id="JAAMOX010000002">
    <property type="protein sequence ID" value="NIH54839.1"/>
    <property type="molecule type" value="Genomic_DNA"/>
</dbReference>
<feature type="chain" id="PRO_5031386330" description="LPXTG cell wall anchor domain-containing protein" evidence="2">
    <location>
        <begin position="33"/>
        <end position="317"/>
    </location>
</feature>
<reference evidence="3 4" key="1">
    <citation type="submission" date="2020-02" db="EMBL/GenBank/DDBJ databases">
        <title>Sequencing the genomes of 1000 actinobacteria strains.</title>
        <authorList>
            <person name="Klenk H.-P."/>
        </authorList>
    </citation>
    <scope>NUCLEOTIDE SEQUENCE [LARGE SCALE GENOMIC DNA]</scope>
    <source>
        <strain evidence="3 4">DSM 27960</strain>
    </source>
</reference>
<keyword evidence="2" id="KW-0732">Signal</keyword>
<evidence type="ECO:0000313" key="3">
    <source>
        <dbReference type="EMBL" id="NIH54839.1"/>
    </source>
</evidence>
<evidence type="ECO:0000313" key="4">
    <source>
        <dbReference type="Proteomes" id="UP000541033"/>
    </source>
</evidence>
<feature type="transmembrane region" description="Helical" evidence="1">
    <location>
        <begin position="294"/>
        <end position="312"/>
    </location>
</feature>
<evidence type="ECO:0000256" key="2">
    <source>
        <dbReference type="SAM" id="SignalP"/>
    </source>
</evidence>
<comment type="caution">
    <text evidence="3">The sequence shown here is derived from an EMBL/GenBank/DDBJ whole genome shotgun (WGS) entry which is preliminary data.</text>
</comment>
<keyword evidence="4" id="KW-1185">Reference proteome</keyword>
<accession>A0A7X5R373</accession>